<dbReference type="Pfam" id="PF20431">
    <property type="entry name" value="E_motif"/>
    <property type="match status" value="1"/>
</dbReference>
<keyword evidence="3" id="KW-1133">Transmembrane helix</keyword>
<dbReference type="AlphaFoldDB" id="A0A7N0ZS25"/>
<feature type="domain" description="DYW" evidence="4">
    <location>
        <begin position="370"/>
        <end position="411"/>
    </location>
</feature>
<keyword evidence="3" id="KW-0812">Transmembrane</keyword>
<dbReference type="GO" id="GO:0003723">
    <property type="term" value="F:RNA binding"/>
    <property type="evidence" value="ECO:0007669"/>
    <property type="project" value="InterPro"/>
</dbReference>
<organism evidence="5 6">
    <name type="scientific">Kalanchoe fedtschenkoi</name>
    <name type="common">Lavender scallops</name>
    <name type="synonym">South American air plant</name>
    <dbReference type="NCBI Taxonomy" id="63787"/>
    <lineage>
        <taxon>Eukaryota</taxon>
        <taxon>Viridiplantae</taxon>
        <taxon>Streptophyta</taxon>
        <taxon>Embryophyta</taxon>
        <taxon>Tracheophyta</taxon>
        <taxon>Spermatophyta</taxon>
        <taxon>Magnoliopsida</taxon>
        <taxon>eudicotyledons</taxon>
        <taxon>Gunneridae</taxon>
        <taxon>Pentapetalae</taxon>
        <taxon>Saxifragales</taxon>
        <taxon>Crassulaceae</taxon>
        <taxon>Kalanchoe</taxon>
    </lineage>
</organism>
<dbReference type="PANTHER" id="PTHR47926">
    <property type="entry name" value="PENTATRICOPEPTIDE REPEAT-CONTAINING PROTEIN"/>
    <property type="match status" value="1"/>
</dbReference>
<evidence type="ECO:0000256" key="3">
    <source>
        <dbReference type="SAM" id="Phobius"/>
    </source>
</evidence>
<keyword evidence="2" id="KW-0677">Repeat</keyword>
<name>A0A7N0ZS25_KALFE</name>
<dbReference type="InterPro" id="IPR046848">
    <property type="entry name" value="E_motif"/>
</dbReference>
<dbReference type="GO" id="GO:0008270">
    <property type="term" value="F:zinc ion binding"/>
    <property type="evidence" value="ECO:0007669"/>
    <property type="project" value="InterPro"/>
</dbReference>
<dbReference type="Gene3D" id="1.25.40.10">
    <property type="entry name" value="Tetratricopeptide repeat domain"/>
    <property type="match status" value="3"/>
</dbReference>
<evidence type="ECO:0000256" key="1">
    <source>
        <dbReference type="ARBA" id="ARBA00006643"/>
    </source>
</evidence>
<dbReference type="Pfam" id="PF14432">
    <property type="entry name" value="DYW_deaminase"/>
    <property type="match status" value="1"/>
</dbReference>
<feature type="transmembrane region" description="Helical" evidence="3">
    <location>
        <begin position="421"/>
        <end position="447"/>
    </location>
</feature>
<dbReference type="FunFam" id="1.25.40.10:FF:000090">
    <property type="entry name" value="Pentatricopeptide repeat-containing protein, chloroplastic"/>
    <property type="match status" value="1"/>
</dbReference>
<dbReference type="InterPro" id="IPR032867">
    <property type="entry name" value="DYW_dom"/>
</dbReference>
<dbReference type="InterPro" id="IPR002885">
    <property type="entry name" value="PPR_rpt"/>
</dbReference>
<dbReference type="OMA" id="ISIFEDM"/>
<dbReference type="InterPro" id="IPR011990">
    <property type="entry name" value="TPR-like_helical_dom_sf"/>
</dbReference>
<dbReference type="InterPro" id="IPR046960">
    <property type="entry name" value="PPR_At4g14850-like_plant"/>
</dbReference>
<dbReference type="Proteomes" id="UP000594263">
    <property type="component" value="Unplaced"/>
</dbReference>
<dbReference type="GO" id="GO:0009451">
    <property type="term" value="P:RNA modification"/>
    <property type="evidence" value="ECO:0007669"/>
    <property type="project" value="InterPro"/>
</dbReference>
<reference evidence="5" key="1">
    <citation type="submission" date="2021-01" db="UniProtKB">
        <authorList>
            <consortium name="EnsemblPlants"/>
        </authorList>
    </citation>
    <scope>IDENTIFICATION</scope>
</reference>
<evidence type="ECO:0000256" key="2">
    <source>
        <dbReference type="ARBA" id="ARBA00022737"/>
    </source>
</evidence>
<comment type="similarity">
    <text evidence="1">Belongs to the PPR family. PCMP-H subfamily.</text>
</comment>
<protein>
    <recommendedName>
        <fullName evidence="4">DYW domain-containing protein</fullName>
    </recommendedName>
</protein>
<evidence type="ECO:0000313" key="5">
    <source>
        <dbReference type="EnsemblPlants" id="Kaladp0024s0219.1.v1.1"/>
    </source>
</evidence>
<dbReference type="EnsemblPlants" id="Kaladp0024s0219.1.v1.1">
    <property type="protein sequence ID" value="Kaladp0024s0219.1.v1.1"/>
    <property type="gene ID" value="Kaladp0024s0219.v1.1"/>
</dbReference>
<dbReference type="NCBIfam" id="TIGR00756">
    <property type="entry name" value="PPR"/>
    <property type="match status" value="1"/>
</dbReference>
<proteinExistence type="inferred from homology"/>
<keyword evidence="3" id="KW-0472">Membrane</keyword>
<accession>A0A7N0ZS25</accession>
<dbReference type="PANTHER" id="PTHR47926:SF488">
    <property type="entry name" value="DYW DOMAIN-CONTAINING PROTEIN"/>
    <property type="match status" value="1"/>
</dbReference>
<keyword evidence="6" id="KW-1185">Reference proteome</keyword>
<evidence type="ECO:0000259" key="4">
    <source>
        <dbReference type="Pfam" id="PF14432"/>
    </source>
</evidence>
<sequence>MARGYACSDAPLEGISLYMRALLSGIVSDEYSFLSLDMACGKAKALEEGKQLHCSAIKLGFSGNVYVCPILINLYTECGEIRSARRVFNEMSEPCVPNESLSLFREIQARSLKPGYVTMLSVLSSCAMLGALDLGKWMHEYVWKNGFDQYVKVNTALIDMFVKYGRLNDAVTAWSAMIVADATHGHGYKAISIFEDMTRDRIQPDEITFLGLLYACSHNGLVEEGSEYFHSMTKKLGIAPRIKHYGCMVDLLGRAGRLDKAFKFIEDLPIEPTAILWRTLLSVFSSRDNVLDKSHGGDYVIFSNMCTRAGRWEEVDRVRKLMSDRGAAKIPGCSSVEVNNVVQEFFSGDGTCSQSREARKALDEFLWHATVLRTPPGTTRRAAKNLRVCGDCHTAAKLISSIFDRQIVLRIHRVHSAAQEFYFFCFVQQVSWIGVPAFGAIIFLSFVGDVGQCPTKWV</sequence>
<dbReference type="Gramene" id="Kaladp0024s0219.1.v1.1">
    <property type="protein sequence ID" value="Kaladp0024s0219.1.v1.1"/>
    <property type="gene ID" value="Kaladp0024s0219.v1.1"/>
</dbReference>
<dbReference type="Pfam" id="PF01535">
    <property type="entry name" value="PPR"/>
    <property type="match status" value="1"/>
</dbReference>
<evidence type="ECO:0000313" key="6">
    <source>
        <dbReference type="Proteomes" id="UP000594263"/>
    </source>
</evidence>
<dbReference type="Pfam" id="PF13812">
    <property type="entry name" value="PPR_3"/>
    <property type="match status" value="1"/>
</dbReference>